<dbReference type="EC" id="6.1.1.16" evidence="12"/>
<dbReference type="InterPro" id="IPR009080">
    <property type="entry name" value="tRNAsynth_Ia_anticodon-bd"/>
</dbReference>
<dbReference type="InterPro" id="IPR014729">
    <property type="entry name" value="Rossmann-like_a/b/a_fold"/>
</dbReference>
<keyword evidence="9 12" id="KW-0648">Protein biosynthesis</keyword>
<sequence length="475" mass="55006">MRTTNMIKMKIFDTLSVTEKYLDTSDVVRIYLCGVTVYDESHIGHARTIIVFDTLRRYLETKGIKVKLIQNFTDVDDKIINRAKKENTSADKITSRYITNYFEDFDRLQVKRADLHPKATEHIADMIDLIKGLIDKGFAYVSKNGVYFSVLRFNEYGKLSKKHVDELVAGARVEVDETKKDPLDFALWKFSSELPTWDSPWGRGRPGWHIECSAMSLKYLGSNFEIHGGGRDLIFPHHENEIAQSESFTGTNFAKIWMHVGMVTINGEKMSKSLGNTKSIDFVLKRWGPNIIRLFCLSGHYSKPIDYSEDMLKETVTKWRQVENCYFEMNLAENTQTRPELLNQIHEITNEVNLEFDNALDSDFNTSLAISAFFKLVKHVNQMASVETLTREISNIVLPAFYRMSNILGLQLVEITEEEKIKISDLIKLRNTLRLEKKFQDADVIRRQISDMDIILIDHKTRTTWMKQEKIGIEN</sequence>
<evidence type="ECO:0000256" key="8">
    <source>
        <dbReference type="ARBA" id="ARBA00022840"/>
    </source>
</evidence>
<evidence type="ECO:0000256" key="4">
    <source>
        <dbReference type="ARBA" id="ARBA00022598"/>
    </source>
</evidence>
<feature type="domain" description="Cysteinyl-tRNA synthetase class Ia DALR" evidence="13">
    <location>
        <begin position="355"/>
        <end position="419"/>
    </location>
</feature>
<comment type="subcellular location">
    <subcellularLocation>
        <location evidence="1 12">Cytoplasm</location>
    </subcellularLocation>
</comment>
<dbReference type="EMBL" id="FRFC01000005">
    <property type="protein sequence ID" value="SHO47246.1"/>
    <property type="molecule type" value="Genomic_DNA"/>
</dbReference>
<dbReference type="Gene3D" id="3.40.50.620">
    <property type="entry name" value="HUPs"/>
    <property type="match status" value="1"/>
</dbReference>
<feature type="binding site" evidence="12">
    <location>
        <position position="212"/>
    </location>
    <ligand>
        <name>Zn(2+)</name>
        <dbReference type="ChEBI" id="CHEBI:29105"/>
    </ligand>
</feature>
<dbReference type="InterPro" id="IPR024909">
    <property type="entry name" value="Cys-tRNA/MSH_ligase"/>
</dbReference>
<dbReference type="PANTHER" id="PTHR10890">
    <property type="entry name" value="CYSTEINYL-TRNA SYNTHETASE"/>
    <property type="match status" value="1"/>
</dbReference>
<dbReference type="GO" id="GO:0006423">
    <property type="term" value="P:cysteinyl-tRNA aminoacylation"/>
    <property type="evidence" value="ECO:0007669"/>
    <property type="project" value="UniProtKB-UniRule"/>
</dbReference>
<dbReference type="Pfam" id="PF09190">
    <property type="entry name" value="DALR_2"/>
    <property type="match status" value="1"/>
</dbReference>
<dbReference type="FunFam" id="3.40.50.620:FF:000130">
    <property type="entry name" value="Cysteine--tRNA ligase"/>
    <property type="match status" value="1"/>
</dbReference>
<dbReference type="HAMAP" id="MF_00041">
    <property type="entry name" value="Cys_tRNA_synth"/>
    <property type="match status" value="1"/>
</dbReference>
<evidence type="ECO:0000256" key="3">
    <source>
        <dbReference type="ARBA" id="ARBA00022490"/>
    </source>
</evidence>
<dbReference type="CDD" id="cd00672">
    <property type="entry name" value="CysRS_core"/>
    <property type="match status" value="1"/>
</dbReference>
<keyword evidence="7 12" id="KW-0862">Zinc</keyword>
<feature type="binding site" evidence="12">
    <location>
        <position position="33"/>
    </location>
    <ligand>
        <name>Zn(2+)</name>
        <dbReference type="ChEBI" id="CHEBI:29105"/>
    </ligand>
</feature>
<organism evidence="14 15">
    <name type="scientific">Nitrosotalea sinensis</name>
    <dbReference type="NCBI Taxonomy" id="1499975"/>
    <lineage>
        <taxon>Archaea</taxon>
        <taxon>Nitrososphaerota</taxon>
        <taxon>Nitrososphaeria</taxon>
        <taxon>Nitrosotaleales</taxon>
        <taxon>Nitrosotaleaceae</taxon>
        <taxon>Nitrosotalea</taxon>
    </lineage>
</organism>
<keyword evidence="4 12" id="KW-0436">Ligase</keyword>
<gene>
    <name evidence="12 14" type="primary">cysS</name>
    <name evidence="14" type="ORF">NSIN_40031</name>
</gene>
<dbReference type="Proteomes" id="UP000232412">
    <property type="component" value="Unassembled WGS sequence"/>
</dbReference>
<keyword evidence="10 12" id="KW-0030">Aminoacyl-tRNA synthetase</keyword>
<evidence type="ECO:0000256" key="9">
    <source>
        <dbReference type="ARBA" id="ARBA00022917"/>
    </source>
</evidence>
<evidence type="ECO:0000256" key="7">
    <source>
        <dbReference type="ARBA" id="ARBA00022833"/>
    </source>
</evidence>
<keyword evidence="8 12" id="KW-0067">ATP-binding</keyword>
<dbReference type="InterPro" id="IPR032678">
    <property type="entry name" value="tRNA-synt_1_cat_dom"/>
</dbReference>
<evidence type="ECO:0000259" key="13">
    <source>
        <dbReference type="SMART" id="SM00840"/>
    </source>
</evidence>
<reference evidence="15" key="1">
    <citation type="submission" date="2016-12" db="EMBL/GenBank/DDBJ databases">
        <authorList>
            <person name="Herbold C."/>
        </authorList>
    </citation>
    <scope>NUCLEOTIDE SEQUENCE [LARGE SCALE GENOMIC DNA]</scope>
</reference>
<feature type="short sequence motif" description="'HIGH' region" evidence="12">
    <location>
        <begin position="35"/>
        <end position="45"/>
    </location>
</feature>
<comment type="catalytic activity">
    <reaction evidence="11 12">
        <text>tRNA(Cys) + L-cysteine + ATP = L-cysteinyl-tRNA(Cys) + AMP + diphosphate</text>
        <dbReference type="Rhea" id="RHEA:17773"/>
        <dbReference type="Rhea" id="RHEA-COMP:9661"/>
        <dbReference type="Rhea" id="RHEA-COMP:9679"/>
        <dbReference type="ChEBI" id="CHEBI:30616"/>
        <dbReference type="ChEBI" id="CHEBI:33019"/>
        <dbReference type="ChEBI" id="CHEBI:35235"/>
        <dbReference type="ChEBI" id="CHEBI:78442"/>
        <dbReference type="ChEBI" id="CHEBI:78517"/>
        <dbReference type="ChEBI" id="CHEBI:456215"/>
        <dbReference type="EC" id="6.1.1.16"/>
    </reaction>
</comment>
<protein>
    <recommendedName>
        <fullName evidence="12">Cysteine--tRNA ligase</fullName>
        <ecNumber evidence="12">6.1.1.16</ecNumber>
    </recommendedName>
    <alternativeName>
        <fullName evidence="12">Cysteinyl-tRNA synthetase</fullName>
        <shortName evidence="12">CysRS</shortName>
    </alternativeName>
</protein>
<dbReference type="AlphaFoldDB" id="A0A2H1EI60"/>
<feature type="binding site" evidence="12">
    <location>
        <position position="237"/>
    </location>
    <ligand>
        <name>Zn(2+)</name>
        <dbReference type="ChEBI" id="CHEBI:29105"/>
    </ligand>
</feature>
<evidence type="ECO:0000256" key="5">
    <source>
        <dbReference type="ARBA" id="ARBA00022723"/>
    </source>
</evidence>
<evidence type="ECO:0000313" key="14">
    <source>
        <dbReference type="EMBL" id="SHO47246.1"/>
    </source>
</evidence>
<dbReference type="GO" id="GO:0004817">
    <property type="term" value="F:cysteine-tRNA ligase activity"/>
    <property type="evidence" value="ECO:0007669"/>
    <property type="project" value="UniProtKB-UniRule"/>
</dbReference>
<dbReference type="SUPFAM" id="SSF52374">
    <property type="entry name" value="Nucleotidylyl transferase"/>
    <property type="match status" value="1"/>
</dbReference>
<evidence type="ECO:0000256" key="12">
    <source>
        <dbReference type="HAMAP-Rule" id="MF_00041"/>
    </source>
</evidence>
<name>A0A2H1EI60_9ARCH</name>
<dbReference type="GO" id="GO:0008270">
    <property type="term" value="F:zinc ion binding"/>
    <property type="evidence" value="ECO:0007669"/>
    <property type="project" value="UniProtKB-UniRule"/>
</dbReference>
<comment type="cofactor">
    <cofactor evidence="12">
        <name>Zn(2+)</name>
        <dbReference type="ChEBI" id="CHEBI:29105"/>
    </cofactor>
    <text evidence="12">Binds 1 zinc ion per subunit.</text>
</comment>
<dbReference type="GO" id="GO:0005737">
    <property type="term" value="C:cytoplasm"/>
    <property type="evidence" value="ECO:0007669"/>
    <property type="project" value="UniProtKB-SubCell"/>
</dbReference>
<dbReference type="SMART" id="SM00840">
    <property type="entry name" value="DALR_2"/>
    <property type="match status" value="1"/>
</dbReference>
<dbReference type="InterPro" id="IPR015273">
    <property type="entry name" value="Cys-tRNA-synt_Ia_DALR"/>
</dbReference>
<evidence type="ECO:0000256" key="11">
    <source>
        <dbReference type="ARBA" id="ARBA00047398"/>
    </source>
</evidence>
<accession>A0A2H1EI60</accession>
<dbReference type="InterPro" id="IPR015803">
    <property type="entry name" value="Cys-tRNA-ligase"/>
</dbReference>
<keyword evidence="5 12" id="KW-0479">Metal-binding</keyword>
<dbReference type="Pfam" id="PF01406">
    <property type="entry name" value="tRNA-synt_1e"/>
    <property type="match status" value="1"/>
</dbReference>
<keyword evidence="6 12" id="KW-0547">Nucleotide-binding</keyword>
<dbReference type="GO" id="GO:0005524">
    <property type="term" value="F:ATP binding"/>
    <property type="evidence" value="ECO:0007669"/>
    <property type="project" value="UniProtKB-UniRule"/>
</dbReference>
<feature type="binding site" evidence="12">
    <location>
        <position position="241"/>
    </location>
    <ligand>
        <name>Zn(2+)</name>
        <dbReference type="ChEBI" id="CHEBI:29105"/>
    </ligand>
</feature>
<proteinExistence type="inferred from homology"/>
<evidence type="ECO:0000313" key="15">
    <source>
        <dbReference type="Proteomes" id="UP000232412"/>
    </source>
</evidence>
<feature type="short sequence motif" description="'KMSKS' region" evidence="12">
    <location>
        <begin position="269"/>
        <end position="273"/>
    </location>
</feature>
<dbReference type="PANTHER" id="PTHR10890:SF3">
    <property type="entry name" value="CYSTEINE--TRNA LIGASE, CYTOPLASMIC"/>
    <property type="match status" value="1"/>
</dbReference>
<evidence type="ECO:0000256" key="10">
    <source>
        <dbReference type="ARBA" id="ARBA00023146"/>
    </source>
</evidence>
<comment type="similarity">
    <text evidence="2 12">Belongs to the class-I aminoacyl-tRNA synthetase family.</text>
</comment>
<dbReference type="SUPFAM" id="SSF47323">
    <property type="entry name" value="Anticodon-binding domain of a subclass of class I aminoacyl-tRNA synthetases"/>
    <property type="match status" value="1"/>
</dbReference>
<feature type="binding site" evidence="12">
    <location>
        <position position="272"/>
    </location>
    <ligand>
        <name>ATP</name>
        <dbReference type="ChEBI" id="CHEBI:30616"/>
    </ligand>
</feature>
<keyword evidence="3 12" id="KW-0963">Cytoplasm</keyword>
<keyword evidence="15" id="KW-1185">Reference proteome</keyword>
<dbReference type="Gene3D" id="1.20.120.1910">
    <property type="entry name" value="Cysteine-tRNA ligase, C-terminal anti-codon recognition domain"/>
    <property type="match status" value="1"/>
</dbReference>
<evidence type="ECO:0000256" key="2">
    <source>
        <dbReference type="ARBA" id="ARBA00005594"/>
    </source>
</evidence>
<dbReference type="PRINTS" id="PR00983">
    <property type="entry name" value="TRNASYNTHCYS"/>
</dbReference>
<evidence type="ECO:0000256" key="6">
    <source>
        <dbReference type="ARBA" id="ARBA00022741"/>
    </source>
</evidence>
<evidence type="ECO:0000256" key="1">
    <source>
        <dbReference type="ARBA" id="ARBA00004496"/>
    </source>
</evidence>
<dbReference type="NCBIfam" id="TIGR00435">
    <property type="entry name" value="cysS"/>
    <property type="match status" value="1"/>
</dbReference>